<dbReference type="Proteomes" id="UP000320461">
    <property type="component" value="Unassembled WGS sequence"/>
</dbReference>
<name>A0A4Y3KPS8_9CELL</name>
<dbReference type="SUPFAM" id="SSF53254">
    <property type="entry name" value="Phosphoglycerate mutase-like"/>
    <property type="match status" value="1"/>
</dbReference>
<dbReference type="GO" id="GO:0005737">
    <property type="term" value="C:cytoplasm"/>
    <property type="evidence" value="ECO:0007669"/>
    <property type="project" value="TreeGrafter"/>
</dbReference>
<keyword evidence="2" id="KW-1185">Reference proteome</keyword>
<sequence length="246" mass="26800">MVATTVHLMRHGEVHNPEGVLYGRLPGYRLSERGRAMARIVAVHLSGREYDGAWLSELGQDDEAADTVAQSAGSGLSAGPRRDVVAVIASPLERAQETATPIAAAFGVEIGTDARLIEAANHFQGMTFGVGDGSLRHPQHWPYLRNPFRPSWGEPYREQADRMLAAVDDARAAARGHEVVLVSHQLPVWITRLALENRRLWHDPRKRQCSLASLTSLRYEDDELVSITYTEPAAALLPGAATVAGA</sequence>
<dbReference type="PANTHER" id="PTHR48100:SF51">
    <property type="entry name" value="PHOSPHOGLYCERATE MUTASE"/>
    <property type="match status" value="1"/>
</dbReference>
<dbReference type="EMBL" id="BJLQ01000022">
    <property type="protein sequence ID" value="GEA84940.1"/>
    <property type="molecule type" value="Genomic_DNA"/>
</dbReference>
<dbReference type="InterPro" id="IPR050275">
    <property type="entry name" value="PGM_Phosphatase"/>
</dbReference>
<dbReference type="PANTHER" id="PTHR48100">
    <property type="entry name" value="BROAD-SPECIFICITY PHOSPHATASE YOR283W-RELATED"/>
    <property type="match status" value="1"/>
</dbReference>
<dbReference type="InterPro" id="IPR029033">
    <property type="entry name" value="His_PPase_superfam"/>
</dbReference>
<accession>A0A4Y3KPS8</accession>
<gene>
    <name evidence="1" type="ORF">CGE01nite_21910</name>
</gene>
<dbReference type="InterPro" id="IPR013078">
    <property type="entry name" value="His_Pase_superF_clade-1"/>
</dbReference>
<dbReference type="RefSeq" id="WP_048343175.1">
    <property type="nucleotide sequence ID" value="NZ_BJLQ01000022.1"/>
</dbReference>
<dbReference type="SMART" id="SM00855">
    <property type="entry name" value="PGAM"/>
    <property type="match status" value="1"/>
</dbReference>
<comment type="caution">
    <text evidence="1">The sequence shown here is derived from an EMBL/GenBank/DDBJ whole genome shotgun (WGS) entry which is preliminary data.</text>
</comment>
<evidence type="ECO:0000313" key="2">
    <source>
        <dbReference type="Proteomes" id="UP000320461"/>
    </source>
</evidence>
<dbReference type="Gene3D" id="3.40.50.1240">
    <property type="entry name" value="Phosphoglycerate mutase-like"/>
    <property type="match status" value="1"/>
</dbReference>
<dbReference type="Pfam" id="PF00300">
    <property type="entry name" value="His_Phos_1"/>
    <property type="match status" value="2"/>
</dbReference>
<dbReference type="CDD" id="cd07067">
    <property type="entry name" value="HP_PGM_like"/>
    <property type="match status" value="1"/>
</dbReference>
<protein>
    <submittedName>
        <fullName evidence="1">Phosphoglycerate mutase</fullName>
    </submittedName>
</protein>
<reference evidence="1 2" key="1">
    <citation type="submission" date="2019-06" db="EMBL/GenBank/DDBJ databases">
        <title>Whole genome shotgun sequence of Cellulomonas gelida NBRC 3748.</title>
        <authorList>
            <person name="Hosoyama A."/>
            <person name="Uohara A."/>
            <person name="Ohji S."/>
            <person name="Ichikawa N."/>
        </authorList>
    </citation>
    <scope>NUCLEOTIDE SEQUENCE [LARGE SCALE GENOMIC DNA]</scope>
    <source>
        <strain evidence="1 2">NBRC 3748</strain>
    </source>
</reference>
<dbReference type="GO" id="GO:0016791">
    <property type="term" value="F:phosphatase activity"/>
    <property type="evidence" value="ECO:0007669"/>
    <property type="project" value="TreeGrafter"/>
</dbReference>
<evidence type="ECO:0000313" key="1">
    <source>
        <dbReference type="EMBL" id="GEA84940.1"/>
    </source>
</evidence>
<dbReference type="AlphaFoldDB" id="A0A4Y3KPS8"/>
<organism evidence="1 2">
    <name type="scientific">Cellulomonas gelida</name>
    <dbReference type="NCBI Taxonomy" id="1712"/>
    <lineage>
        <taxon>Bacteria</taxon>
        <taxon>Bacillati</taxon>
        <taxon>Actinomycetota</taxon>
        <taxon>Actinomycetes</taxon>
        <taxon>Micrococcales</taxon>
        <taxon>Cellulomonadaceae</taxon>
        <taxon>Cellulomonas</taxon>
    </lineage>
</organism>
<proteinExistence type="predicted"/>
<dbReference type="OrthoDB" id="3215466at2"/>